<comment type="caution">
    <text evidence="1">The sequence shown here is derived from an EMBL/GenBank/DDBJ whole genome shotgun (WGS) entry which is preliminary data.</text>
</comment>
<keyword evidence="2" id="KW-1185">Reference proteome</keyword>
<gene>
    <name evidence="1" type="ORF">MRB53_017737</name>
</gene>
<organism evidence="1 2">
    <name type="scientific">Persea americana</name>
    <name type="common">Avocado</name>
    <dbReference type="NCBI Taxonomy" id="3435"/>
    <lineage>
        <taxon>Eukaryota</taxon>
        <taxon>Viridiplantae</taxon>
        <taxon>Streptophyta</taxon>
        <taxon>Embryophyta</taxon>
        <taxon>Tracheophyta</taxon>
        <taxon>Spermatophyta</taxon>
        <taxon>Magnoliopsida</taxon>
        <taxon>Magnoliidae</taxon>
        <taxon>Laurales</taxon>
        <taxon>Lauraceae</taxon>
        <taxon>Persea</taxon>
    </lineage>
</organism>
<protein>
    <submittedName>
        <fullName evidence="1">Uncharacterized protein</fullName>
    </submittedName>
</protein>
<reference evidence="1 2" key="1">
    <citation type="journal article" date="2022" name="Hortic Res">
        <title>A haplotype resolved chromosomal level avocado genome allows analysis of novel avocado genes.</title>
        <authorList>
            <person name="Nath O."/>
            <person name="Fletcher S.J."/>
            <person name="Hayward A."/>
            <person name="Shaw L.M."/>
            <person name="Masouleh A.K."/>
            <person name="Furtado A."/>
            <person name="Henry R.J."/>
            <person name="Mitter N."/>
        </authorList>
    </citation>
    <scope>NUCLEOTIDE SEQUENCE [LARGE SCALE GENOMIC DNA]</scope>
    <source>
        <strain evidence="2">cv. Hass</strain>
    </source>
</reference>
<dbReference type="EMBL" id="CM056813">
    <property type="protein sequence ID" value="KAJ8641043.1"/>
    <property type="molecule type" value="Genomic_DNA"/>
</dbReference>
<proteinExistence type="predicted"/>
<evidence type="ECO:0000313" key="1">
    <source>
        <dbReference type="EMBL" id="KAJ8641043.1"/>
    </source>
</evidence>
<accession>A0ACC2M6J8</accession>
<sequence>MKWSMAAQLGVKLEWMEEGVKLVAGPIEAIRTDKTRGRKVWFNNVVTHFTSGEDSHNDPYKTVFFGDGTPLPPDTVFDCPRILDEECVAIPWQKGDILLLDNWAVLHARQSFEPPRRILVSLRK</sequence>
<dbReference type="Proteomes" id="UP001234297">
    <property type="component" value="Chromosome 5"/>
</dbReference>
<evidence type="ECO:0000313" key="2">
    <source>
        <dbReference type="Proteomes" id="UP001234297"/>
    </source>
</evidence>
<name>A0ACC2M6J8_PERAE</name>